<dbReference type="Proteomes" id="UP000593560">
    <property type="component" value="Unassembled WGS sequence"/>
</dbReference>
<sequence>SSDGAVFQVYNGGDLRGRLIDDLKVAKKRNQKHASRQANGVAHLLVVEGLKRNEESYLISEVPSYAKEVVDKDYRQLG</sequence>
<dbReference type="EMBL" id="JABFAD010000011">
    <property type="protein sequence ID" value="MBA0813414.1"/>
    <property type="molecule type" value="Genomic_DNA"/>
</dbReference>
<protein>
    <submittedName>
        <fullName evidence="1">Uncharacterized protein</fullName>
    </submittedName>
</protein>
<evidence type="ECO:0000313" key="2">
    <source>
        <dbReference type="Proteomes" id="UP000593560"/>
    </source>
</evidence>
<keyword evidence="2" id="KW-1185">Reference proteome</keyword>
<accession>A0A7J9HVN6</accession>
<feature type="non-terminal residue" evidence="1">
    <location>
        <position position="1"/>
    </location>
</feature>
<gene>
    <name evidence="1" type="ORF">Gohar_027270</name>
</gene>
<proteinExistence type="predicted"/>
<dbReference type="AlphaFoldDB" id="A0A7J9HVN6"/>
<organism evidence="1 2">
    <name type="scientific">Gossypium harknessii</name>
    <dbReference type="NCBI Taxonomy" id="34285"/>
    <lineage>
        <taxon>Eukaryota</taxon>
        <taxon>Viridiplantae</taxon>
        <taxon>Streptophyta</taxon>
        <taxon>Embryophyta</taxon>
        <taxon>Tracheophyta</taxon>
        <taxon>Spermatophyta</taxon>
        <taxon>Magnoliopsida</taxon>
        <taxon>eudicotyledons</taxon>
        <taxon>Gunneridae</taxon>
        <taxon>Pentapetalae</taxon>
        <taxon>rosids</taxon>
        <taxon>malvids</taxon>
        <taxon>Malvales</taxon>
        <taxon>Malvaceae</taxon>
        <taxon>Malvoideae</taxon>
        <taxon>Gossypium</taxon>
    </lineage>
</organism>
<dbReference type="OrthoDB" id="986023at2759"/>
<evidence type="ECO:0000313" key="1">
    <source>
        <dbReference type="EMBL" id="MBA0813414.1"/>
    </source>
</evidence>
<comment type="caution">
    <text evidence="1">The sequence shown here is derived from an EMBL/GenBank/DDBJ whole genome shotgun (WGS) entry which is preliminary data.</text>
</comment>
<reference evidence="1 2" key="1">
    <citation type="journal article" date="2019" name="Genome Biol. Evol.">
        <title>Insights into the evolution of the New World diploid cottons (Gossypium, subgenus Houzingenia) based on genome sequencing.</title>
        <authorList>
            <person name="Grover C.E."/>
            <person name="Arick M.A. 2nd"/>
            <person name="Thrash A."/>
            <person name="Conover J.L."/>
            <person name="Sanders W.S."/>
            <person name="Peterson D.G."/>
            <person name="Frelichowski J.E."/>
            <person name="Scheffler J.A."/>
            <person name="Scheffler B.E."/>
            <person name="Wendel J.F."/>
        </authorList>
    </citation>
    <scope>NUCLEOTIDE SEQUENCE [LARGE SCALE GENOMIC DNA]</scope>
    <source>
        <strain evidence="1">0</strain>
        <tissue evidence="1">Leaf</tissue>
    </source>
</reference>
<name>A0A7J9HVN6_9ROSI</name>